<sequence length="267" mass="28549">MKMTAQEIYKSIESIRSQAPVVHNITNYVVMNNTANALLAIGASPVMAHAKEEVEEMVNISSALVINIGTLSEHWIYSMFKAVNQARKKGIPVILDPVGAGATAYRTKTARELIGDEPPTIIRGNASEIAALYDDKSRTRGVDSASSSEAAIEIARRLSEMHKCVVCVSGATDYVVSKERIMKVRNGHSLMTKVTGLGCTASALCGAFAAVEKNSFAATVKAMAVMGIAGEMATAAVTGPGSLQLHFLDCLYRISQDDIAKRLKVEN</sequence>
<dbReference type="InterPro" id="IPR029056">
    <property type="entry name" value="Ribokinase-like"/>
</dbReference>
<dbReference type="GO" id="GO:0004417">
    <property type="term" value="F:hydroxyethylthiazole kinase activity"/>
    <property type="evidence" value="ECO:0007669"/>
    <property type="project" value="UniProtKB-EC"/>
</dbReference>
<evidence type="ECO:0000256" key="5">
    <source>
        <dbReference type="ARBA" id="ARBA00022679"/>
    </source>
</evidence>
<keyword evidence="10" id="KW-0460">Magnesium</keyword>
<dbReference type="GO" id="GO:0009229">
    <property type="term" value="P:thiamine diphosphate biosynthetic process"/>
    <property type="evidence" value="ECO:0007669"/>
    <property type="project" value="UniProtKB-UniPathway"/>
</dbReference>
<evidence type="ECO:0000256" key="6">
    <source>
        <dbReference type="ARBA" id="ARBA00022723"/>
    </source>
</evidence>
<reference evidence="12" key="1">
    <citation type="journal article" date="2015" name="Proc. Natl. Acad. Sci. U.S.A.">
        <title>Networks of energetic and metabolic interactions define dynamics in microbial communities.</title>
        <authorList>
            <person name="Embree M."/>
            <person name="Liu J.K."/>
            <person name="Al-Bassam M.M."/>
            <person name="Zengler K."/>
        </authorList>
    </citation>
    <scope>NUCLEOTIDE SEQUENCE</scope>
</reference>
<dbReference type="Pfam" id="PF02110">
    <property type="entry name" value="HK"/>
    <property type="match status" value="1"/>
</dbReference>
<dbReference type="UniPathway" id="UPA00060">
    <property type="reaction ID" value="UER00139"/>
</dbReference>
<dbReference type="NCBIfam" id="NF006830">
    <property type="entry name" value="PRK09355.1"/>
    <property type="match status" value="1"/>
</dbReference>
<accession>A0A0W8FPY6</accession>
<name>A0A0W8FPY6_9ZZZZ</name>
<keyword evidence="5 12" id="KW-0808">Transferase</keyword>
<comment type="cofactor">
    <cofactor evidence="2">
        <name>Mg(2+)</name>
        <dbReference type="ChEBI" id="CHEBI:18420"/>
    </cofactor>
</comment>
<protein>
    <recommendedName>
        <fullName evidence="4">hydroxyethylthiazole kinase</fullName>
        <ecNumber evidence="4">2.7.1.50</ecNumber>
    </recommendedName>
</protein>
<proteinExistence type="inferred from homology"/>
<evidence type="ECO:0000256" key="9">
    <source>
        <dbReference type="ARBA" id="ARBA00022840"/>
    </source>
</evidence>
<dbReference type="GO" id="GO:0000287">
    <property type="term" value="F:magnesium ion binding"/>
    <property type="evidence" value="ECO:0007669"/>
    <property type="project" value="InterPro"/>
</dbReference>
<organism evidence="12">
    <name type="scientific">hydrocarbon metagenome</name>
    <dbReference type="NCBI Taxonomy" id="938273"/>
    <lineage>
        <taxon>unclassified sequences</taxon>
        <taxon>metagenomes</taxon>
        <taxon>ecological metagenomes</taxon>
    </lineage>
</organism>
<dbReference type="Gene3D" id="3.40.1190.20">
    <property type="match status" value="1"/>
</dbReference>
<keyword evidence="9" id="KW-0067">ATP-binding</keyword>
<dbReference type="SUPFAM" id="SSF53613">
    <property type="entry name" value="Ribokinase-like"/>
    <property type="match status" value="1"/>
</dbReference>
<dbReference type="AlphaFoldDB" id="A0A0W8FPY6"/>
<keyword evidence="6" id="KW-0479">Metal-binding</keyword>
<dbReference type="PRINTS" id="PR01099">
    <property type="entry name" value="HYETHTZKNASE"/>
</dbReference>
<evidence type="ECO:0000256" key="2">
    <source>
        <dbReference type="ARBA" id="ARBA00001946"/>
    </source>
</evidence>
<evidence type="ECO:0000256" key="11">
    <source>
        <dbReference type="ARBA" id="ARBA00022977"/>
    </source>
</evidence>
<comment type="caution">
    <text evidence="12">The sequence shown here is derived from an EMBL/GenBank/DDBJ whole genome shotgun (WGS) entry which is preliminary data.</text>
</comment>
<evidence type="ECO:0000313" key="12">
    <source>
        <dbReference type="EMBL" id="KUG22986.1"/>
    </source>
</evidence>
<gene>
    <name evidence="12" type="ORF">ASZ90_007239</name>
</gene>
<comment type="catalytic activity">
    <reaction evidence="1">
        <text>5-(2-hydroxyethyl)-4-methylthiazole + ATP = 4-methyl-5-(2-phosphooxyethyl)-thiazole + ADP + H(+)</text>
        <dbReference type="Rhea" id="RHEA:24212"/>
        <dbReference type="ChEBI" id="CHEBI:15378"/>
        <dbReference type="ChEBI" id="CHEBI:17957"/>
        <dbReference type="ChEBI" id="CHEBI:30616"/>
        <dbReference type="ChEBI" id="CHEBI:58296"/>
        <dbReference type="ChEBI" id="CHEBI:456216"/>
        <dbReference type="EC" id="2.7.1.50"/>
    </reaction>
</comment>
<evidence type="ECO:0000256" key="10">
    <source>
        <dbReference type="ARBA" id="ARBA00022842"/>
    </source>
</evidence>
<dbReference type="InterPro" id="IPR000417">
    <property type="entry name" value="Hyethyz_kinase"/>
</dbReference>
<evidence type="ECO:0000256" key="8">
    <source>
        <dbReference type="ARBA" id="ARBA00022777"/>
    </source>
</evidence>
<dbReference type="HAMAP" id="MF_00228">
    <property type="entry name" value="Thz_kinase"/>
    <property type="match status" value="1"/>
</dbReference>
<dbReference type="PIRSF" id="PIRSF000513">
    <property type="entry name" value="Thz_kinase"/>
    <property type="match status" value="1"/>
</dbReference>
<evidence type="ECO:0000256" key="4">
    <source>
        <dbReference type="ARBA" id="ARBA00012129"/>
    </source>
</evidence>
<evidence type="ECO:0000256" key="1">
    <source>
        <dbReference type="ARBA" id="ARBA00001771"/>
    </source>
</evidence>
<keyword evidence="11" id="KW-0784">Thiamine biosynthesis</keyword>
<comment type="pathway">
    <text evidence="3">Cofactor biosynthesis; thiamine diphosphate biosynthesis; 4-methyl-5-(2-phosphoethyl)-thiazole from 5-(2-hydroxyethyl)-4-methylthiazole: step 1/1.</text>
</comment>
<dbReference type="EMBL" id="LNQE01000928">
    <property type="protein sequence ID" value="KUG22986.1"/>
    <property type="molecule type" value="Genomic_DNA"/>
</dbReference>
<dbReference type="GO" id="GO:0005524">
    <property type="term" value="F:ATP binding"/>
    <property type="evidence" value="ECO:0007669"/>
    <property type="project" value="UniProtKB-KW"/>
</dbReference>
<dbReference type="CDD" id="cd01170">
    <property type="entry name" value="THZ_kinase"/>
    <property type="match status" value="1"/>
</dbReference>
<dbReference type="GO" id="GO:0009228">
    <property type="term" value="P:thiamine biosynthetic process"/>
    <property type="evidence" value="ECO:0007669"/>
    <property type="project" value="UniProtKB-KW"/>
</dbReference>
<evidence type="ECO:0000256" key="7">
    <source>
        <dbReference type="ARBA" id="ARBA00022741"/>
    </source>
</evidence>
<keyword evidence="7" id="KW-0547">Nucleotide-binding</keyword>
<dbReference type="EC" id="2.7.1.50" evidence="4"/>
<keyword evidence="8 12" id="KW-0418">Kinase</keyword>
<dbReference type="NCBIfam" id="TIGR00694">
    <property type="entry name" value="thiM"/>
    <property type="match status" value="1"/>
</dbReference>
<evidence type="ECO:0000256" key="3">
    <source>
        <dbReference type="ARBA" id="ARBA00004868"/>
    </source>
</evidence>